<dbReference type="PANTHER" id="PTHR47385:SF14">
    <property type="entry name" value="TRANSGELIN"/>
    <property type="match status" value="1"/>
</dbReference>
<dbReference type="RefSeq" id="XP_062679603.1">
    <property type="nucleotide sequence ID" value="XM_062829782.1"/>
</dbReference>
<feature type="compositionally biased region" description="Basic and acidic residues" evidence="1">
    <location>
        <begin position="283"/>
        <end position="388"/>
    </location>
</feature>
<accession>A0AAE0JBJ2</accession>
<feature type="compositionally biased region" description="Pro residues" evidence="1">
    <location>
        <begin position="587"/>
        <end position="599"/>
    </location>
</feature>
<dbReference type="InterPro" id="IPR003096">
    <property type="entry name" value="SM22_calponin"/>
</dbReference>
<feature type="region of interest" description="Disordered" evidence="1">
    <location>
        <begin position="207"/>
        <end position="243"/>
    </location>
</feature>
<evidence type="ECO:0000313" key="3">
    <source>
        <dbReference type="EMBL" id="KAK3340661.1"/>
    </source>
</evidence>
<dbReference type="CDD" id="cd21210">
    <property type="entry name" value="CH_SCP1-like"/>
    <property type="match status" value="1"/>
</dbReference>
<evidence type="ECO:0000313" key="4">
    <source>
        <dbReference type="Proteomes" id="UP001278500"/>
    </source>
</evidence>
<dbReference type="Gene3D" id="1.10.418.10">
    <property type="entry name" value="Calponin-like domain"/>
    <property type="match status" value="1"/>
</dbReference>
<feature type="compositionally biased region" description="Basic and acidic residues" evidence="1">
    <location>
        <begin position="420"/>
        <end position="454"/>
    </location>
</feature>
<feature type="domain" description="Calponin-homology (CH)" evidence="2">
    <location>
        <begin position="21"/>
        <end position="128"/>
    </location>
</feature>
<dbReference type="PANTHER" id="PTHR47385">
    <property type="entry name" value="CALPONIN"/>
    <property type="match status" value="1"/>
</dbReference>
<feature type="compositionally biased region" description="Pro residues" evidence="1">
    <location>
        <begin position="530"/>
        <end position="546"/>
    </location>
</feature>
<gene>
    <name evidence="3" type="ORF">B0H65DRAFT_551097</name>
</gene>
<comment type="caution">
    <text evidence="3">The sequence shown here is derived from an EMBL/GenBank/DDBJ whole genome shotgun (WGS) entry which is preliminary data.</text>
</comment>
<dbReference type="Pfam" id="PF00307">
    <property type="entry name" value="CH"/>
    <property type="match status" value="1"/>
</dbReference>
<dbReference type="InterPro" id="IPR001715">
    <property type="entry name" value="CH_dom"/>
</dbReference>
<dbReference type="EMBL" id="JAUEPP010000006">
    <property type="protein sequence ID" value="KAK3340661.1"/>
    <property type="molecule type" value="Genomic_DNA"/>
</dbReference>
<feature type="compositionally biased region" description="Pro residues" evidence="1">
    <location>
        <begin position="703"/>
        <end position="712"/>
    </location>
</feature>
<name>A0AAE0JBJ2_9PEZI</name>
<proteinExistence type="predicted"/>
<reference evidence="3" key="1">
    <citation type="journal article" date="2023" name="Mol. Phylogenet. Evol.">
        <title>Genome-scale phylogeny and comparative genomics of the fungal order Sordariales.</title>
        <authorList>
            <person name="Hensen N."/>
            <person name="Bonometti L."/>
            <person name="Westerberg I."/>
            <person name="Brannstrom I.O."/>
            <person name="Guillou S."/>
            <person name="Cros-Aarteil S."/>
            <person name="Calhoun S."/>
            <person name="Haridas S."/>
            <person name="Kuo A."/>
            <person name="Mondo S."/>
            <person name="Pangilinan J."/>
            <person name="Riley R."/>
            <person name="LaButti K."/>
            <person name="Andreopoulos B."/>
            <person name="Lipzen A."/>
            <person name="Chen C."/>
            <person name="Yan M."/>
            <person name="Daum C."/>
            <person name="Ng V."/>
            <person name="Clum A."/>
            <person name="Steindorff A."/>
            <person name="Ohm R.A."/>
            <person name="Martin F."/>
            <person name="Silar P."/>
            <person name="Natvig D.O."/>
            <person name="Lalanne C."/>
            <person name="Gautier V."/>
            <person name="Ament-Velasquez S.L."/>
            <person name="Kruys A."/>
            <person name="Hutchinson M.I."/>
            <person name="Powell A.J."/>
            <person name="Barry K."/>
            <person name="Miller A.N."/>
            <person name="Grigoriev I.V."/>
            <person name="Debuchy R."/>
            <person name="Gladieux P."/>
            <person name="Hiltunen Thoren M."/>
            <person name="Johannesson H."/>
        </authorList>
    </citation>
    <scope>NUCLEOTIDE SEQUENCE</scope>
    <source>
        <strain evidence="3">CBS 560.94</strain>
    </source>
</reference>
<dbReference type="GeneID" id="87866936"/>
<feature type="compositionally biased region" description="Basic and acidic residues" evidence="1">
    <location>
        <begin position="400"/>
        <end position="409"/>
    </location>
</feature>
<keyword evidence="4" id="KW-1185">Reference proteome</keyword>
<dbReference type="InterPro" id="IPR050606">
    <property type="entry name" value="Calponin-like"/>
</dbReference>
<dbReference type="Proteomes" id="UP001278500">
    <property type="component" value="Unassembled WGS sequence"/>
</dbReference>
<reference evidence="3" key="2">
    <citation type="submission" date="2023-06" db="EMBL/GenBank/DDBJ databases">
        <authorList>
            <consortium name="Lawrence Berkeley National Laboratory"/>
            <person name="Haridas S."/>
            <person name="Hensen N."/>
            <person name="Bonometti L."/>
            <person name="Westerberg I."/>
            <person name="Brannstrom I.O."/>
            <person name="Guillou S."/>
            <person name="Cros-Aarteil S."/>
            <person name="Calhoun S."/>
            <person name="Kuo A."/>
            <person name="Mondo S."/>
            <person name="Pangilinan J."/>
            <person name="Riley R."/>
            <person name="Labutti K."/>
            <person name="Andreopoulos B."/>
            <person name="Lipzen A."/>
            <person name="Chen C."/>
            <person name="Yanf M."/>
            <person name="Daum C."/>
            <person name="Ng V."/>
            <person name="Clum A."/>
            <person name="Steindorff A."/>
            <person name="Ohm R."/>
            <person name="Martin F."/>
            <person name="Silar P."/>
            <person name="Natvig D."/>
            <person name="Lalanne C."/>
            <person name="Gautier V."/>
            <person name="Ament-Velasquez S.L."/>
            <person name="Kruys A."/>
            <person name="Hutchinson M.I."/>
            <person name="Powell A.J."/>
            <person name="Barry K."/>
            <person name="Miller A.N."/>
            <person name="Grigoriev I.V."/>
            <person name="Debuchy R."/>
            <person name="Gladieux P."/>
            <person name="Thoren M.H."/>
            <person name="Johannesson H."/>
        </authorList>
    </citation>
    <scope>NUCLEOTIDE SEQUENCE</scope>
    <source>
        <strain evidence="3">CBS 560.94</strain>
    </source>
</reference>
<dbReference type="GO" id="GO:0051015">
    <property type="term" value="F:actin filament binding"/>
    <property type="evidence" value="ECO:0007669"/>
    <property type="project" value="TreeGrafter"/>
</dbReference>
<dbReference type="SMART" id="SM00033">
    <property type="entry name" value="CH"/>
    <property type="match status" value="1"/>
</dbReference>
<evidence type="ECO:0000256" key="1">
    <source>
        <dbReference type="SAM" id="MobiDB-lite"/>
    </source>
</evidence>
<feature type="compositionally biased region" description="Basic and acidic residues" evidence="1">
    <location>
        <begin position="482"/>
        <end position="492"/>
    </location>
</feature>
<dbReference type="SUPFAM" id="SSF47576">
    <property type="entry name" value="Calponin-homology domain, CH-domain"/>
    <property type="match status" value="1"/>
</dbReference>
<evidence type="ECO:0000259" key="2">
    <source>
        <dbReference type="PROSITE" id="PS50021"/>
    </source>
</evidence>
<feature type="compositionally biased region" description="Gly residues" evidence="1">
    <location>
        <begin position="663"/>
        <end position="673"/>
    </location>
</feature>
<protein>
    <recommendedName>
        <fullName evidence="2">Calponin-homology (CH) domain-containing protein</fullName>
    </recommendedName>
</protein>
<dbReference type="PRINTS" id="PR00888">
    <property type="entry name" value="SM22CALPONIN"/>
</dbReference>
<dbReference type="GO" id="GO:0007015">
    <property type="term" value="P:actin filament organization"/>
    <property type="evidence" value="ECO:0007669"/>
    <property type="project" value="TreeGrafter"/>
</dbReference>
<feature type="region of interest" description="Disordered" evidence="1">
    <location>
        <begin position="273"/>
        <end position="712"/>
    </location>
</feature>
<dbReference type="InterPro" id="IPR036872">
    <property type="entry name" value="CH_dom_sf"/>
</dbReference>
<dbReference type="GO" id="GO:0015629">
    <property type="term" value="C:actin cytoskeleton"/>
    <property type="evidence" value="ECO:0007669"/>
    <property type="project" value="TreeGrafter"/>
</dbReference>
<feature type="region of interest" description="Disordered" evidence="1">
    <location>
        <begin position="149"/>
        <end position="174"/>
    </location>
</feature>
<organism evidence="3 4">
    <name type="scientific">Neurospora tetraspora</name>
    <dbReference type="NCBI Taxonomy" id="94610"/>
    <lineage>
        <taxon>Eukaryota</taxon>
        <taxon>Fungi</taxon>
        <taxon>Dikarya</taxon>
        <taxon>Ascomycota</taxon>
        <taxon>Pezizomycotina</taxon>
        <taxon>Sordariomycetes</taxon>
        <taxon>Sordariomycetidae</taxon>
        <taxon>Sordariales</taxon>
        <taxon>Sordariaceae</taxon>
        <taxon>Neurospora</taxon>
    </lineage>
</organism>
<feature type="compositionally biased region" description="Low complexity" evidence="1">
    <location>
        <begin position="225"/>
        <end position="235"/>
    </location>
</feature>
<sequence>MASVSSLDKDLRKLRAEKYTPQAAGEAKSWIESVLGEKLPQPDLLDALKDGVALCKLVNKVLPPPGVKFKQSAMPFVQMENISIFLRSCKAPPLNLLEHDVFLTVDLYERKDPAQVLQCIGAFSRAANAANPSAVPTVIGPKVNAHNNNSVVSPQATGGAPLKSPGLPARNTSTASNATVSSFSSSFGSSLQPTASPLVAQKTGGSVASSRWGAKSPTLSATTPSVSGSVSSWSSKNHEGTTSPAWNIAQYGYMGGASQGTMGVSFGGRRQITTAAPTVPSVQEKERKRKEAEAEAERKRKEEEQRKKAEKEAAEKRARQEEERRWEEETRKAREEERKRLEEEKRRWQEEERQWKLDQERRRKEEDEAERRLQAELKQEEEKKRAAEKQIQNQAQAQNHTRERSDPRLRGQLLSQYQAEESRDKERIRELERELEKARRREAEYERERQERSRRLGVSSGDDSDEKQRSRSRPARPISRQDSWKPRDERRFSSRPPSPLVQDILDGYLDSPVQPAAGGARSPRATLSPRPLPDPTSPSRPLPIPANPMLSPPQKLTAQRTGGKENNGLSPALPIRPNHTGSNRPLPNQPVTPTKPQPQPHGNIKSPFNKPRSPYSPTQKTGGGFGALSLLEREMELERQRQREWEEAQQETAKTVRSDEGVNGIGGGIGGRWDVGQWAGFTGGDSQNRGSQGIGAGRRPMVGPRPLPNLPQ</sequence>
<feature type="compositionally biased region" description="Basic and acidic residues" evidence="1">
    <location>
        <begin position="631"/>
        <end position="646"/>
    </location>
</feature>
<dbReference type="AlphaFoldDB" id="A0AAE0JBJ2"/>
<dbReference type="PROSITE" id="PS50021">
    <property type="entry name" value="CH"/>
    <property type="match status" value="1"/>
</dbReference>